<dbReference type="PANTHER" id="PTHR47755">
    <property type="entry name" value="CELL DIVISION PROTEIN FTSX"/>
    <property type="match status" value="1"/>
</dbReference>
<feature type="domain" description="ABC3 transporter permease C-terminal" evidence="12">
    <location>
        <begin position="173"/>
        <end position="281"/>
    </location>
</feature>
<evidence type="ECO:0000256" key="2">
    <source>
        <dbReference type="ARBA" id="ARBA00007379"/>
    </source>
</evidence>
<dbReference type="GO" id="GO:0051301">
    <property type="term" value="P:cell division"/>
    <property type="evidence" value="ECO:0007669"/>
    <property type="project" value="UniProtKB-KW"/>
</dbReference>
<dbReference type="PIRSF" id="PIRSF003097">
    <property type="entry name" value="FtsX"/>
    <property type="match status" value="1"/>
</dbReference>
<accession>A0A7C1SWK6</accession>
<evidence type="ECO:0000313" key="14">
    <source>
        <dbReference type="EMBL" id="HEA86728.1"/>
    </source>
</evidence>
<evidence type="ECO:0000256" key="7">
    <source>
        <dbReference type="ARBA" id="ARBA00022989"/>
    </source>
</evidence>
<dbReference type="Pfam" id="PF02687">
    <property type="entry name" value="FtsX"/>
    <property type="match status" value="1"/>
</dbReference>
<keyword evidence="8 10" id="KW-0472">Membrane</keyword>
<feature type="transmembrane region" description="Helical" evidence="11">
    <location>
        <begin position="21"/>
        <end position="46"/>
    </location>
</feature>
<dbReference type="PANTHER" id="PTHR47755:SF1">
    <property type="entry name" value="CELL DIVISION PROTEIN FTSX"/>
    <property type="match status" value="1"/>
</dbReference>
<sequence>MSLSYLIKETYRTLTRNINQFLLSSAVISICLLILGIFIVITVNVVKLTRSMTNQTEIYVFLNDEVTNDPSLLLQRITTIAGIATVRFISKSEALQELQADLGNDSLLVNALGEDPIPASLRITLDPEYANPRDLTLIEEKLMRLPGITEVWSGKELLRQLSQVARTVLLLDIVILAIVVVSIIFIAFQTVENSIIRRSQEIEIMELVGASRFAIHFPFILQGALQGLGGVLIALLLIFVVYRLIVMVLPAPYCPALLLLLAMLIIGIILGIGGSILALNRLPSSLSERPQIRNR</sequence>
<evidence type="ECO:0000256" key="10">
    <source>
        <dbReference type="PIRNR" id="PIRNR003097"/>
    </source>
</evidence>
<evidence type="ECO:0000256" key="1">
    <source>
        <dbReference type="ARBA" id="ARBA00004651"/>
    </source>
</evidence>
<dbReference type="AlphaFoldDB" id="A0A7C1SWK6"/>
<dbReference type="Gene3D" id="3.30.70.3040">
    <property type="match status" value="1"/>
</dbReference>
<evidence type="ECO:0000256" key="9">
    <source>
        <dbReference type="ARBA" id="ARBA00023306"/>
    </source>
</evidence>
<dbReference type="InterPro" id="IPR003838">
    <property type="entry name" value="ABC3_permease_C"/>
</dbReference>
<evidence type="ECO:0000256" key="11">
    <source>
        <dbReference type="SAM" id="Phobius"/>
    </source>
</evidence>
<keyword evidence="9 10" id="KW-0131">Cell cycle</keyword>
<gene>
    <name evidence="14" type="ORF">ENP94_01805</name>
</gene>
<evidence type="ECO:0000256" key="6">
    <source>
        <dbReference type="ARBA" id="ARBA00022692"/>
    </source>
</evidence>
<feature type="transmembrane region" description="Helical" evidence="11">
    <location>
        <begin position="257"/>
        <end position="279"/>
    </location>
</feature>
<evidence type="ECO:0000256" key="5">
    <source>
        <dbReference type="ARBA" id="ARBA00022618"/>
    </source>
</evidence>
<dbReference type="InterPro" id="IPR040690">
    <property type="entry name" value="FtsX_ECD"/>
</dbReference>
<dbReference type="Pfam" id="PF18075">
    <property type="entry name" value="FtsX_ECD"/>
    <property type="match status" value="1"/>
</dbReference>
<organism evidence="14">
    <name type="scientific">candidate division WOR-3 bacterium</name>
    <dbReference type="NCBI Taxonomy" id="2052148"/>
    <lineage>
        <taxon>Bacteria</taxon>
        <taxon>Bacteria division WOR-3</taxon>
    </lineage>
</organism>
<keyword evidence="5 10" id="KW-0132">Cell division</keyword>
<evidence type="ECO:0000259" key="13">
    <source>
        <dbReference type="Pfam" id="PF18075"/>
    </source>
</evidence>
<dbReference type="EMBL" id="DSLG01000002">
    <property type="protein sequence ID" value="HEA86728.1"/>
    <property type="molecule type" value="Genomic_DNA"/>
</dbReference>
<keyword evidence="7 11" id="KW-1133">Transmembrane helix</keyword>
<protein>
    <recommendedName>
        <fullName evidence="3 10">Cell division protein FtsX</fullName>
    </recommendedName>
</protein>
<reference evidence="14" key="1">
    <citation type="journal article" date="2020" name="mSystems">
        <title>Genome- and Community-Level Interaction Insights into Carbon Utilization and Element Cycling Functions of Hydrothermarchaeota in Hydrothermal Sediment.</title>
        <authorList>
            <person name="Zhou Z."/>
            <person name="Liu Y."/>
            <person name="Xu W."/>
            <person name="Pan J."/>
            <person name="Luo Z.H."/>
            <person name="Li M."/>
        </authorList>
    </citation>
    <scope>NUCLEOTIDE SEQUENCE [LARGE SCALE GENOMIC DNA]</scope>
    <source>
        <strain evidence="14">SpSt-265</strain>
    </source>
</reference>
<keyword evidence="6 11" id="KW-0812">Transmembrane</keyword>
<evidence type="ECO:0000256" key="8">
    <source>
        <dbReference type="ARBA" id="ARBA00023136"/>
    </source>
</evidence>
<evidence type="ECO:0000256" key="4">
    <source>
        <dbReference type="ARBA" id="ARBA00022475"/>
    </source>
</evidence>
<dbReference type="InterPro" id="IPR004513">
    <property type="entry name" value="FtsX"/>
</dbReference>
<feature type="transmembrane region" description="Helical" evidence="11">
    <location>
        <begin position="219"/>
        <end position="245"/>
    </location>
</feature>
<proteinExistence type="inferred from homology"/>
<dbReference type="GO" id="GO:0005886">
    <property type="term" value="C:plasma membrane"/>
    <property type="evidence" value="ECO:0007669"/>
    <property type="project" value="UniProtKB-SubCell"/>
</dbReference>
<feature type="transmembrane region" description="Helical" evidence="11">
    <location>
        <begin position="168"/>
        <end position="188"/>
    </location>
</feature>
<evidence type="ECO:0000256" key="3">
    <source>
        <dbReference type="ARBA" id="ARBA00021907"/>
    </source>
</evidence>
<comment type="caution">
    <text evidence="14">The sequence shown here is derived from an EMBL/GenBank/DDBJ whole genome shotgun (WGS) entry which is preliminary data.</text>
</comment>
<evidence type="ECO:0000259" key="12">
    <source>
        <dbReference type="Pfam" id="PF02687"/>
    </source>
</evidence>
<keyword evidence="4 10" id="KW-1003">Cell membrane</keyword>
<comment type="subcellular location">
    <subcellularLocation>
        <location evidence="1">Cell membrane</location>
        <topology evidence="1">Multi-pass membrane protein</topology>
    </subcellularLocation>
</comment>
<name>A0A7C1SWK6_UNCW3</name>
<feature type="domain" description="FtsX extracellular" evidence="13">
    <location>
        <begin position="57"/>
        <end position="151"/>
    </location>
</feature>
<comment type="similarity">
    <text evidence="2 10">Belongs to the ABC-4 integral membrane protein family. FtsX subfamily.</text>
</comment>